<feature type="compositionally biased region" description="Gly residues" evidence="1">
    <location>
        <begin position="126"/>
        <end position="150"/>
    </location>
</feature>
<accession>A0A4R6JBM5</accession>
<dbReference type="AlphaFoldDB" id="A0A4R6JBM5"/>
<reference evidence="2 3" key="1">
    <citation type="submission" date="2019-03" db="EMBL/GenBank/DDBJ databases">
        <title>Sequencing the genomes of 1000 actinobacteria strains.</title>
        <authorList>
            <person name="Klenk H.-P."/>
        </authorList>
    </citation>
    <scope>NUCLEOTIDE SEQUENCE [LARGE SCALE GENOMIC DNA]</scope>
    <source>
        <strain evidence="2 3">DSM 43805</strain>
    </source>
</reference>
<feature type="region of interest" description="Disordered" evidence="1">
    <location>
        <begin position="121"/>
        <end position="172"/>
    </location>
</feature>
<evidence type="ECO:0000256" key="1">
    <source>
        <dbReference type="SAM" id="MobiDB-lite"/>
    </source>
</evidence>
<comment type="caution">
    <text evidence="2">The sequence shown here is derived from an EMBL/GenBank/DDBJ whole genome shotgun (WGS) entry which is preliminary data.</text>
</comment>
<sequence>MKLLLPDSVTRAGRFSRVAIAVVAGGGLALGVAGLAQADPSPSASASPSAGTPRQAHLWGTVESAGGGRILIVDSQGFTRQINIATVPSDVKEGVRVHAEGTVNPDGVSLDATSVTVAPDRPEGWRGPGGHGPGGHGHGGFGPGGHGPGKYGRPWGGSTPAPSESAAPSPTS</sequence>
<protein>
    <recommendedName>
        <fullName evidence="4">DUF5666 domain-containing protein</fullName>
    </recommendedName>
</protein>
<dbReference type="RefSeq" id="WP_203720651.1">
    <property type="nucleotide sequence ID" value="NZ_BOMD01000052.1"/>
</dbReference>
<dbReference type="EMBL" id="SNWR01000002">
    <property type="protein sequence ID" value="TDO33109.1"/>
    <property type="molecule type" value="Genomic_DNA"/>
</dbReference>
<feature type="compositionally biased region" description="Low complexity" evidence="1">
    <location>
        <begin position="151"/>
        <end position="172"/>
    </location>
</feature>
<organism evidence="2 3">
    <name type="scientific">Paractinoplanes brasiliensis</name>
    <dbReference type="NCBI Taxonomy" id="52695"/>
    <lineage>
        <taxon>Bacteria</taxon>
        <taxon>Bacillati</taxon>
        <taxon>Actinomycetota</taxon>
        <taxon>Actinomycetes</taxon>
        <taxon>Micromonosporales</taxon>
        <taxon>Micromonosporaceae</taxon>
        <taxon>Paractinoplanes</taxon>
    </lineage>
</organism>
<evidence type="ECO:0000313" key="3">
    <source>
        <dbReference type="Proteomes" id="UP000294901"/>
    </source>
</evidence>
<evidence type="ECO:0008006" key="4">
    <source>
        <dbReference type="Google" id="ProtNLM"/>
    </source>
</evidence>
<proteinExistence type="predicted"/>
<evidence type="ECO:0000313" key="2">
    <source>
        <dbReference type="EMBL" id="TDO33109.1"/>
    </source>
</evidence>
<dbReference type="Proteomes" id="UP000294901">
    <property type="component" value="Unassembled WGS sequence"/>
</dbReference>
<keyword evidence="3" id="KW-1185">Reference proteome</keyword>
<gene>
    <name evidence="2" type="ORF">C8E87_8592</name>
</gene>
<name>A0A4R6JBM5_9ACTN</name>